<evidence type="ECO:0000313" key="3">
    <source>
        <dbReference type="Proteomes" id="UP000321323"/>
    </source>
</evidence>
<gene>
    <name evidence="2" type="ORF">E7V67_021565</name>
</gene>
<feature type="compositionally biased region" description="Pro residues" evidence="1">
    <location>
        <begin position="1"/>
        <end position="16"/>
    </location>
</feature>
<protein>
    <recommendedName>
        <fullName evidence="4">DUF1311 domain-containing protein</fullName>
    </recommendedName>
</protein>
<evidence type="ECO:0000256" key="1">
    <source>
        <dbReference type="SAM" id="MobiDB-lite"/>
    </source>
</evidence>
<reference evidence="2 3" key="1">
    <citation type="journal article" date="2019" name="Int. J. Syst. Evol. Microbiol.">
        <title>The Draft Whole-Genome Sequence of the Antibiotic Producer Empedobacter haloabium ATCC 31962 Provides Indications for Its Taxonomic Reclassification.</title>
        <authorList>
            <person name="Miess H."/>
            <person name="Arlt P."/>
            <person name="Apel A.K."/>
            <person name="Weber T."/>
            <person name="Nieselt K."/>
            <person name="Hanssen F."/>
            <person name="Czemmel S."/>
            <person name="Nahnsen S."/>
            <person name="Gross H."/>
        </authorList>
    </citation>
    <scope>NUCLEOTIDE SEQUENCE [LARGE SCALE GENOMIC DNA]</scope>
    <source>
        <strain evidence="2 3">ATCC 31962</strain>
    </source>
</reference>
<dbReference type="EMBL" id="CP136508">
    <property type="protein sequence ID" value="WUR12266.1"/>
    <property type="molecule type" value="Genomic_DNA"/>
</dbReference>
<keyword evidence="3" id="KW-1185">Reference proteome</keyword>
<evidence type="ECO:0008006" key="4">
    <source>
        <dbReference type="Google" id="ProtNLM"/>
    </source>
</evidence>
<feature type="region of interest" description="Disordered" evidence="1">
    <location>
        <begin position="1"/>
        <end position="43"/>
    </location>
</feature>
<proteinExistence type="predicted"/>
<accession>A0ABZ1UHQ1</accession>
<name>A0ABZ1UHQ1_9BURK</name>
<dbReference type="Proteomes" id="UP000321323">
    <property type="component" value="Chromosome"/>
</dbReference>
<evidence type="ECO:0000313" key="2">
    <source>
        <dbReference type="EMBL" id="WUR12266.1"/>
    </source>
</evidence>
<organism evidence="2 3">
    <name type="scientific">[Empedobacter] haloabium</name>
    <dbReference type="NCBI Taxonomy" id="592317"/>
    <lineage>
        <taxon>Bacteria</taxon>
        <taxon>Pseudomonadati</taxon>
        <taxon>Pseudomonadota</taxon>
        <taxon>Betaproteobacteria</taxon>
        <taxon>Burkholderiales</taxon>
        <taxon>Oxalobacteraceae</taxon>
        <taxon>Telluria group</taxon>
        <taxon>Telluria group incertae sedis</taxon>
    </lineage>
</organism>
<sequence>MQPVPPPRPAAPPVAAPPVQAAVPPVEPTRPAAAAPSPAAPPLRKPVGKGTWLLVALFLLAVWFLVKPGDPTAKLERRVKDAAALAEQCKIVDARTELAALRQDKATGDQLRRLQAAISAAAPACERKQQRPKAWTEARKGVEAAMAAGSLDKASTRLNAFTRKYGEDDDTREWRERIDARRAEKLLDEANACLKRKDRACVQNKLDAADKLKRPEAQPRIEALREELSRLLESTMLEGGAGVTATDAPPPARAINTATFAAPDKGEAQRLRIEAERDIAQANYRGAMGKAAQCATLGGAGCEALRTRAAALDRDYQRCLAAGNRWVNATCQ</sequence>